<dbReference type="Gene3D" id="1.10.3210.10">
    <property type="entry name" value="Hypothetical protein af1432"/>
    <property type="match status" value="1"/>
</dbReference>
<evidence type="ECO:0000313" key="5">
    <source>
        <dbReference type="EMBL" id="MDN3589249.1"/>
    </source>
</evidence>
<feature type="domain" description="Response regulatory" evidence="2">
    <location>
        <begin position="14"/>
        <end position="131"/>
    </location>
</feature>
<feature type="domain" description="HD" evidence="3">
    <location>
        <begin position="180"/>
        <end position="304"/>
    </location>
</feature>
<feature type="modified residue" description="4-aspartylphosphate" evidence="1">
    <location>
        <position position="64"/>
    </location>
</feature>
<protein>
    <submittedName>
        <fullName evidence="5">HD domain-containing protein</fullName>
    </submittedName>
</protein>
<evidence type="ECO:0000313" key="6">
    <source>
        <dbReference type="Proteomes" id="UP001224644"/>
    </source>
</evidence>
<dbReference type="EMBL" id="JAUFPX010000002">
    <property type="protein sequence ID" value="MDN3589249.1"/>
    <property type="molecule type" value="Genomic_DNA"/>
</dbReference>
<evidence type="ECO:0000259" key="2">
    <source>
        <dbReference type="PROSITE" id="PS50110"/>
    </source>
</evidence>
<dbReference type="PANTHER" id="PTHR45228:SF1">
    <property type="entry name" value="CYCLIC DI-GMP PHOSPHODIESTERASE TM_0186"/>
    <property type="match status" value="1"/>
</dbReference>
<dbReference type="Pfam" id="PF13487">
    <property type="entry name" value="HD_5"/>
    <property type="match status" value="1"/>
</dbReference>
<keyword evidence="1" id="KW-0597">Phosphoprotein</keyword>
<dbReference type="InterPro" id="IPR006674">
    <property type="entry name" value="HD_domain"/>
</dbReference>
<feature type="domain" description="HD-GYP" evidence="4">
    <location>
        <begin position="158"/>
        <end position="355"/>
    </location>
</feature>
<keyword evidence="6" id="KW-1185">Reference proteome</keyword>
<dbReference type="InterPro" id="IPR003607">
    <property type="entry name" value="HD/PDEase_dom"/>
</dbReference>
<evidence type="ECO:0000259" key="3">
    <source>
        <dbReference type="PROSITE" id="PS51831"/>
    </source>
</evidence>
<dbReference type="InterPro" id="IPR052020">
    <property type="entry name" value="Cyclic_di-GMP/3'3'-cGAMP_PDE"/>
</dbReference>
<sequence>MPVDAIVRALPTMRALVIDDMQSNLDHMLRVIGEVGDLECHGYSDPVAAIAAAGTTAFDLIVVDYVMPTLNGLDVIRHLREQPKHRTVPIVMVTGRVSEDVRLAAIETGATDFLSKSVGRTELKVRLRNLVQLSAAFHWMNSQASLLEHALRAATRKLLEREEEMILRLSRAVEYRDNDTGGHTLRVAMYSRIIAEELGLPPDTCRSIYLAAPLHDVGKVAISDMVLRKPGRLDPEEFTLIKSHAAIGHEILAGSKSELIQLAAEIAGSHHERWDGTGYPAGLRGRLIPLAARIVAVADVFDALTTVRPYKAAMPIDEAVAYIESEGGKHFDPTCVAAFLAGRGRIQDAARAYADR</sequence>
<name>A0ABT8BB47_9HYPH</name>
<proteinExistence type="predicted"/>
<dbReference type="InterPro" id="IPR011006">
    <property type="entry name" value="CheY-like_superfamily"/>
</dbReference>
<comment type="caution">
    <text evidence="5">The sequence shown here is derived from an EMBL/GenBank/DDBJ whole genome shotgun (WGS) entry which is preliminary data.</text>
</comment>
<organism evidence="5 6">
    <name type="scientific">Methylobacterium adhaesivum</name>
    <dbReference type="NCBI Taxonomy" id="333297"/>
    <lineage>
        <taxon>Bacteria</taxon>
        <taxon>Pseudomonadati</taxon>
        <taxon>Pseudomonadota</taxon>
        <taxon>Alphaproteobacteria</taxon>
        <taxon>Hyphomicrobiales</taxon>
        <taxon>Methylobacteriaceae</taxon>
        <taxon>Methylobacterium</taxon>
    </lineage>
</organism>
<dbReference type="Gene3D" id="3.40.50.2300">
    <property type="match status" value="1"/>
</dbReference>
<dbReference type="InterPro" id="IPR037522">
    <property type="entry name" value="HD_GYP_dom"/>
</dbReference>
<dbReference type="PROSITE" id="PS51832">
    <property type="entry name" value="HD_GYP"/>
    <property type="match status" value="1"/>
</dbReference>
<dbReference type="RefSeq" id="WP_238223523.1">
    <property type="nucleotide sequence ID" value="NZ_BPQD01000007.1"/>
</dbReference>
<dbReference type="PANTHER" id="PTHR45228">
    <property type="entry name" value="CYCLIC DI-GMP PHOSPHODIESTERASE TM_0186-RELATED"/>
    <property type="match status" value="1"/>
</dbReference>
<gene>
    <name evidence="5" type="ORF">QWZ12_01345</name>
</gene>
<dbReference type="SMART" id="SM00471">
    <property type="entry name" value="HDc"/>
    <property type="match status" value="1"/>
</dbReference>
<dbReference type="CDD" id="cd00077">
    <property type="entry name" value="HDc"/>
    <property type="match status" value="1"/>
</dbReference>
<dbReference type="SMART" id="SM00448">
    <property type="entry name" value="REC"/>
    <property type="match status" value="1"/>
</dbReference>
<dbReference type="SUPFAM" id="SSF109604">
    <property type="entry name" value="HD-domain/PDEase-like"/>
    <property type="match status" value="1"/>
</dbReference>
<reference evidence="6" key="1">
    <citation type="journal article" date="2019" name="Int. J. Syst. Evol. Microbiol.">
        <title>The Global Catalogue of Microorganisms (GCM) 10K type strain sequencing project: providing services to taxonomists for standard genome sequencing and annotation.</title>
        <authorList>
            <consortium name="The Broad Institute Genomics Platform"/>
            <consortium name="The Broad Institute Genome Sequencing Center for Infectious Disease"/>
            <person name="Wu L."/>
            <person name="Ma J."/>
        </authorList>
    </citation>
    <scope>NUCLEOTIDE SEQUENCE [LARGE SCALE GENOMIC DNA]</scope>
    <source>
        <strain evidence="6">CECT 7069</strain>
    </source>
</reference>
<evidence type="ECO:0000256" key="1">
    <source>
        <dbReference type="PROSITE-ProRule" id="PRU00169"/>
    </source>
</evidence>
<evidence type="ECO:0000259" key="4">
    <source>
        <dbReference type="PROSITE" id="PS51832"/>
    </source>
</evidence>
<dbReference type="SUPFAM" id="SSF52172">
    <property type="entry name" value="CheY-like"/>
    <property type="match status" value="1"/>
</dbReference>
<dbReference type="PROSITE" id="PS51831">
    <property type="entry name" value="HD"/>
    <property type="match status" value="1"/>
</dbReference>
<dbReference type="PROSITE" id="PS50110">
    <property type="entry name" value="RESPONSE_REGULATORY"/>
    <property type="match status" value="1"/>
</dbReference>
<dbReference type="InterPro" id="IPR001789">
    <property type="entry name" value="Sig_transdc_resp-reg_receiver"/>
</dbReference>
<dbReference type="Pfam" id="PF00072">
    <property type="entry name" value="Response_reg"/>
    <property type="match status" value="1"/>
</dbReference>
<accession>A0ABT8BB47</accession>
<dbReference type="Proteomes" id="UP001224644">
    <property type="component" value="Unassembled WGS sequence"/>
</dbReference>